<dbReference type="OMA" id="YVIEQEY"/>
<dbReference type="GO" id="GO:0004365">
    <property type="term" value="F:glyceraldehyde-3-phosphate dehydrogenase (NAD+) (phosphorylating) activity"/>
    <property type="evidence" value="ECO:0007669"/>
    <property type="project" value="TreeGrafter"/>
</dbReference>
<dbReference type="PANTHER" id="PTHR10836:SF136">
    <property type="entry name" value="DEHYDROGENASE, PUTATIVE-RELATED"/>
    <property type="match status" value="1"/>
</dbReference>
<dbReference type="Gene3D" id="3.40.50.720">
    <property type="entry name" value="NAD(P)-binding Rossmann-like Domain"/>
    <property type="match status" value="1"/>
</dbReference>
<dbReference type="PANTHER" id="PTHR10836">
    <property type="entry name" value="GLYCERALDEHYDE 3-PHOSPHATE DEHYDROGENASE"/>
    <property type="match status" value="1"/>
</dbReference>
<reference evidence="7" key="1">
    <citation type="journal article" date="2012" name="Proc. Natl. Acad. Sci. U.S.A.">
        <title>Antigenic diversity is generated by distinct evolutionary mechanisms in African trypanosome species.</title>
        <authorList>
            <person name="Jackson A.P."/>
            <person name="Berry A."/>
            <person name="Aslett M."/>
            <person name="Allison H.C."/>
            <person name="Burton P."/>
            <person name="Vavrova-Anderson J."/>
            <person name="Brown R."/>
            <person name="Browne H."/>
            <person name="Corton N."/>
            <person name="Hauser H."/>
            <person name="Gamble J."/>
            <person name="Gilderthorp R."/>
            <person name="Marcello L."/>
            <person name="McQuillan J."/>
            <person name="Otto T.D."/>
            <person name="Quail M.A."/>
            <person name="Sanders M.J."/>
            <person name="van Tonder A."/>
            <person name="Ginger M.L."/>
            <person name="Field M.C."/>
            <person name="Barry J.D."/>
            <person name="Hertz-Fowler C."/>
            <person name="Berriman M."/>
        </authorList>
    </citation>
    <scope>NUCLEOTIDE SEQUENCE</scope>
    <source>
        <strain evidence="7">Y486</strain>
    </source>
</reference>
<comment type="similarity">
    <text evidence="1 5">Belongs to the glyceraldehyde-3-phosphate dehydrogenase family.</text>
</comment>
<evidence type="ECO:0000256" key="5">
    <source>
        <dbReference type="RuleBase" id="RU000397"/>
    </source>
</evidence>
<keyword evidence="7" id="KW-0413">Isomerase</keyword>
<feature type="binding site" evidence="3">
    <location>
        <position position="46"/>
    </location>
    <ligand>
        <name>NAD(+)</name>
        <dbReference type="ChEBI" id="CHEBI:57540"/>
    </ligand>
</feature>
<dbReference type="SUPFAM" id="SSF51735">
    <property type="entry name" value="NAD(P)-binding Rossmann-fold domains"/>
    <property type="match status" value="1"/>
</dbReference>
<evidence type="ECO:0000313" key="7">
    <source>
        <dbReference type="EMBL" id="CCC50608.1"/>
    </source>
</evidence>
<dbReference type="SMART" id="SM00846">
    <property type="entry name" value="Gp_dh_N"/>
    <property type="match status" value="1"/>
</dbReference>
<protein>
    <submittedName>
        <fullName evidence="7">Putative glyceraldehyde-3-phosphate dehydrogenase</fullName>
        <ecNumber evidence="7">5.3.1.1</ecNumber>
    </submittedName>
</protein>
<dbReference type="InterPro" id="IPR020829">
    <property type="entry name" value="GlycerAld_3-P_DH_cat"/>
</dbReference>
<evidence type="ECO:0000256" key="4">
    <source>
        <dbReference type="PIRSR" id="PIRSR000149-4"/>
    </source>
</evidence>
<organism evidence="7">
    <name type="scientific">Trypanosoma vivax (strain Y486)</name>
    <dbReference type="NCBI Taxonomy" id="1055687"/>
    <lineage>
        <taxon>Eukaryota</taxon>
        <taxon>Discoba</taxon>
        <taxon>Euglenozoa</taxon>
        <taxon>Kinetoplastea</taxon>
        <taxon>Metakinetoplastina</taxon>
        <taxon>Trypanosomatida</taxon>
        <taxon>Trypanosomatidae</taxon>
        <taxon>Trypanosoma</taxon>
        <taxon>Duttonella</taxon>
    </lineage>
</organism>
<dbReference type="GO" id="GO:0005829">
    <property type="term" value="C:cytosol"/>
    <property type="evidence" value="ECO:0007669"/>
    <property type="project" value="TreeGrafter"/>
</dbReference>
<dbReference type="PIRSF" id="PIRSF000149">
    <property type="entry name" value="GAP_DH"/>
    <property type="match status" value="1"/>
</dbReference>
<accession>G0U2V4</accession>
<evidence type="ECO:0000256" key="2">
    <source>
        <dbReference type="ARBA" id="ARBA00023002"/>
    </source>
</evidence>
<feature type="domain" description="Glyceraldehyde 3-phosphate dehydrogenase NAD(P) binding" evidence="6">
    <location>
        <begin position="15"/>
        <end position="165"/>
    </location>
</feature>
<dbReference type="GO" id="GO:0006096">
    <property type="term" value="P:glycolytic process"/>
    <property type="evidence" value="ECO:0007669"/>
    <property type="project" value="TreeGrafter"/>
</dbReference>
<dbReference type="PRINTS" id="PR00078">
    <property type="entry name" value="G3PDHDRGNASE"/>
</dbReference>
<dbReference type="EMBL" id="HE573025">
    <property type="protein sequence ID" value="CCC50608.1"/>
    <property type="molecule type" value="Genomic_DNA"/>
</dbReference>
<evidence type="ECO:0000256" key="1">
    <source>
        <dbReference type="ARBA" id="ARBA00007406"/>
    </source>
</evidence>
<dbReference type="SUPFAM" id="SSF55347">
    <property type="entry name" value="Glyceraldehyde-3-phosphate dehydrogenase-like, C-terminal domain"/>
    <property type="match status" value="1"/>
</dbReference>
<proteinExistence type="inferred from homology"/>
<sequence>MAGAQENVELTSLPVSVGINGFGPLGRAILFASFAEPRLEVTAINDFSMGVDYIAYMIQSDSPLSPGEKATITVVGEFICIRGKEKIRVTQKHDLVDVAWRDAGVSYVVDCTGLNSTRERCWGHINAGARGVVIAGHSSDALTVVTGVNDTELKKVQPIICAGTPIAVALGPLIRLLHLHFGLEEATYTAVHNVRPAEPTAGRWQNLDDWRQTRATTDTILLCKQTDKMSFSKLMPALSERISGSVFQVPITRGCAIDMTLRFSHPVAKESLDCVLTQAAMGTLKDCLTVSKKDLVSRDVPPDGRLYYDVQSSQCLRDGELHKLLLWFELDGSYARRVLHLIPLMHKMSVGEGNT</sequence>
<dbReference type="GO" id="GO:0004807">
    <property type="term" value="F:triose-phosphate isomerase activity"/>
    <property type="evidence" value="ECO:0007669"/>
    <property type="project" value="UniProtKB-EC"/>
</dbReference>
<dbReference type="EC" id="5.3.1.1" evidence="7"/>
<dbReference type="VEuPathDB" id="TriTrypDB:TvY486_0904290"/>
<dbReference type="AlphaFoldDB" id="G0U2V4"/>
<keyword evidence="2" id="KW-0560">Oxidoreductase</keyword>
<dbReference type="GO" id="GO:0051287">
    <property type="term" value="F:NAD binding"/>
    <property type="evidence" value="ECO:0007669"/>
    <property type="project" value="InterPro"/>
</dbReference>
<evidence type="ECO:0000256" key="3">
    <source>
        <dbReference type="PIRSR" id="PIRSR000149-3"/>
    </source>
</evidence>
<name>G0U2V4_TRYVY</name>
<gene>
    <name evidence="7" type="ORF">TVY486_0904290</name>
</gene>
<dbReference type="Gene3D" id="3.30.360.10">
    <property type="entry name" value="Dihydrodipicolinate Reductase, domain 2"/>
    <property type="match status" value="1"/>
</dbReference>
<dbReference type="InterPro" id="IPR020828">
    <property type="entry name" value="GlycerAld_3-P_DH_NAD(P)-bd"/>
</dbReference>
<evidence type="ECO:0000259" key="6">
    <source>
        <dbReference type="SMART" id="SM00846"/>
    </source>
</evidence>
<keyword evidence="3" id="KW-0547">Nucleotide-binding</keyword>
<dbReference type="Pfam" id="PF02800">
    <property type="entry name" value="Gp_dh_C"/>
    <property type="match status" value="1"/>
</dbReference>
<dbReference type="InterPro" id="IPR020831">
    <property type="entry name" value="GlycerAld/Erythrose_P_DH"/>
</dbReference>
<dbReference type="InterPro" id="IPR036291">
    <property type="entry name" value="NAD(P)-bd_dom_sf"/>
</dbReference>
<keyword evidence="3" id="KW-0520">NAD</keyword>
<feature type="site" description="Activates thiol group during catalysis" evidence="4">
    <location>
        <position position="192"/>
    </location>
</feature>
<dbReference type="Pfam" id="PF00044">
    <property type="entry name" value="Gp_dh_N"/>
    <property type="match status" value="1"/>
</dbReference>